<dbReference type="Proteomes" id="UP000681722">
    <property type="component" value="Unassembled WGS sequence"/>
</dbReference>
<keyword evidence="5" id="KW-1185">Reference proteome</keyword>
<dbReference type="InterPro" id="IPR015940">
    <property type="entry name" value="UBA"/>
</dbReference>
<dbReference type="EMBL" id="CAJNOQ010002318">
    <property type="protein sequence ID" value="CAF0951460.1"/>
    <property type="molecule type" value="Genomic_DNA"/>
</dbReference>
<dbReference type="PROSITE" id="PS50030">
    <property type="entry name" value="UBA"/>
    <property type="match status" value="1"/>
</dbReference>
<protein>
    <recommendedName>
        <fullName evidence="2">UBA domain-containing protein</fullName>
    </recommendedName>
</protein>
<feature type="compositionally biased region" description="Polar residues" evidence="1">
    <location>
        <begin position="39"/>
        <end position="48"/>
    </location>
</feature>
<feature type="compositionally biased region" description="Polar residues" evidence="1">
    <location>
        <begin position="229"/>
        <end position="261"/>
    </location>
</feature>
<feature type="compositionally biased region" description="Polar residues" evidence="1">
    <location>
        <begin position="193"/>
        <end position="210"/>
    </location>
</feature>
<feature type="compositionally biased region" description="Basic and acidic residues" evidence="1">
    <location>
        <begin position="280"/>
        <end position="292"/>
    </location>
</feature>
<evidence type="ECO:0000313" key="3">
    <source>
        <dbReference type="EMBL" id="CAF0951460.1"/>
    </source>
</evidence>
<proteinExistence type="predicted"/>
<feature type="region of interest" description="Disordered" evidence="1">
    <location>
        <begin position="89"/>
        <end position="263"/>
    </location>
</feature>
<reference evidence="3" key="1">
    <citation type="submission" date="2021-02" db="EMBL/GenBank/DDBJ databases">
        <authorList>
            <person name="Nowell W R."/>
        </authorList>
    </citation>
    <scope>NUCLEOTIDE SEQUENCE</scope>
</reference>
<dbReference type="AlphaFoldDB" id="A0A814DA30"/>
<feature type="compositionally biased region" description="Basic and acidic residues" evidence="1">
    <location>
        <begin position="145"/>
        <end position="174"/>
    </location>
</feature>
<comment type="caution">
    <text evidence="3">The sequence shown here is derived from an EMBL/GenBank/DDBJ whole genome shotgun (WGS) entry which is preliminary data.</text>
</comment>
<evidence type="ECO:0000313" key="5">
    <source>
        <dbReference type="Proteomes" id="UP000663829"/>
    </source>
</evidence>
<feature type="compositionally biased region" description="Basic and acidic residues" evidence="1">
    <location>
        <begin position="211"/>
        <end position="223"/>
    </location>
</feature>
<feature type="region of interest" description="Disordered" evidence="1">
    <location>
        <begin position="279"/>
        <end position="305"/>
    </location>
</feature>
<evidence type="ECO:0000259" key="2">
    <source>
        <dbReference type="PROSITE" id="PS50030"/>
    </source>
</evidence>
<dbReference type="SUPFAM" id="SSF46934">
    <property type="entry name" value="UBA-like"/>
    <property type="match status" value="1"/>
</dbReference>
<organism evidence="3 5">
    <name type="scientific">Didymodactylos carnosus</name>
    <dbReference type="NCBI Taxonomy" id="1234261"/>
    <lineage>
        <taxon>Eukaryota</taxon>
        <taxon>Metazoa</taxon>
        <taxon>Spiralia</taxon>
        <taxon>Gnathifera</taxon>
        <taxon>Rotifera</taxon>
        <taxon>Eurotatoria</taxon>
        <taxon>Bdelloidea</taxon>
        <taxon>Philodinida</taxon>
        <taxon>Philodinidae</taxon>
        <taxon>Didymodactylos</taxon>
    </lineage>
</organism>
<dbReference type="Proteomes" id="UP000663829">
    <property type="component" value="Unassembled WGS sequence"/>
</dbReference>
<feature type="compositionally biased region" description="Polar residues" evidence="1">
    <location>
        <begin position="99"/>
        <end position="118"/>
    </location>
</feature>
<accession>A0A814DA30</accession>
<evidence type="ECO:0000256" key="1">
    <source>
        <dbReference type="SAM" id="MobiDB-lite"/>
    </source>
</evidence>
<gene>
    <name evidence="3" type="ORF">GPM918_LOCUS11267</name>
    <name evidence="4" type="ORF">SRO942_LOCUS11266</name>
</gene>
<dbReference type="InterPro" id="IPR009060">
    <property type="entry name" value="UBA-like_sf"/>
</dbReference>
<name>A0A814DA30_9BILA</name>
<evidence type="ECO:0000313" key="4">
    <source>
        <dbReference type="EMBL" id="CAF3727114.1"/>
    </source>
</evidence>
<dbReference type="EMBL" id="CAJOBC010002317">
    <property type="protein sequence ID" value="CAF3727114.1"/>
    <property type="molecule type" value="Genomic_DNA"/>
</dbReference>
<dbReference type="Gene3D" id="1.10.8.10">
    <property type="entry name" value="DNA helicase RuvA subunit, C-terminal domain"/>
    <property type="match status" value="1"/>
</dbReference>
<sequence length="556" mass="62918">MISDYLLRIFESMSHSDDLTNATEQQINETIEIDKQQRNGRTATANHVSENESNDTTQLYNVPISLTNTLTLINNPHGDNEEVIIQVEPNNNENEKRSNTANGNDQNESRIIQNNPVEQENGDRLDNTSRESSICTNISDSGAMESKKLLKLNHDEDKQDEKNGKNDRKNERQKSLQLPSGIVVKRKRPSVDPITTDNSTIKRSCTSVESKTLDHESSSESSKRKSGIQVDSETENQYPITSSSTELKISPTSSLQATTTVERSENNFKKLAISFEDDTDTTKETNKDDEMKRRHRTNDNSNSGLMLSYDMEKNIESLVCMGFEDRTMVKCALEDGNNDLEEALKILTFIMSDNEQELHRERQDQELMKEASSTFNHRNIIASAGSEQQSCEPSSSNTLGTSVNVKKIQLCVMTLSIENELEILYCLSNNKEYLLSQESFYESLWLLLHRYDAYKTYTCGEMIEYLKTLYDESVFGITNDRSTIKEKQTSSSLATTTTNTDLLSTIGKGPKKTFVESASKTETTVSANIIIVHSAFPLHFCLCFRNDEHKLQKNIN</sequence>
<feature type="region of interest" description="Disordered" evidence="1">
    <location>
        <begin position="36"/>
        <end position="56"/>
    </location>
</feature>
<feature type="domain" description="UBA" evidence="2">
    <location>
        <begin position="308"/>
        <end position="350"/>
    </location>
</feature>
<feature type="compositionally biased region" description="Polar residues" evidence="1">
    <location>
        <begin position="130"/>
        <end position="140"/>
    </location>
</feature>